<keyword evidence="9 13" id="KW-0460">Magnesium</keyword>
<reference evidence="17" key="1">
    <citation type="submission" date="2016-12" db="EMBL/GenBank/DDBJ databases">
        <title>Comparative genomics of four Isosphaeraceae planctomycetes: a common pool of plasmids and glycoside hydrolase genes.</title>
        <authorList>
            <person name="Ivanova A."/>
        </authorList>
    </citation>
    <scope>NUCLEOTIDE SEQUENCE [LARGE SCALE GENOMIC DNA]</scope>
    <source>
        <strain evidence="17">PX4</strain>
    </source>
</reference>
<feature type="domain" description="B5" evidence="15">
    <location>
        <begin position="288"/>
        <end position="364"/>
    </location>
</feature>
<evidence type="ECO:0000256" key="6">
    <source>
        <dbReference type="ARBA" id="ARBA00022723"/>
    </source>
</evidence>
<evidence type="ECO:0000256" key="10">
    <source>
        <dbReference type="ARBA" id="ARBA00022917"/>
    </source>
</evidence>
<evidence type="ECO:0000256" key="4">
    <source>
        <dbReference type="ARBA" id="ARBA00022490"/>
    </source>
</evidence>
<dbReference type="AlphaFoldDB" id="A0A1U7CPB4"/>
<evidence type="ECO:0000256" key="7">
    <source>
        <dbReference type="ARBA" id="ARBA00022741"/>
    </source>
</evidence>
<feature type="binding site" evidence="13">
    <location>
        <position position="348"/>
    </location>
    <ligand>
        <name>Mg(2+)</name>
        <dbReference type="ChEBI" id="CHEBI:18420"/>
        <note>shared with alpha subunit</note>
    </ligand>
</feature>
<evidence type="ECO:0000256" key="3">
    <source>
        <dbReference type="ARBA" id="ARBA00011209"/>
    </source>
</evidence>
<name>A0A1U7CPB4_9BACT</name>
<dbReference type="SMART" id="SM00873">
    <property type="entry name" value="B3_4"/>
    <property type="match status" value="1"/>
</dbReference>
<dbReference type="GO" id="GO:0004826">
    <property type="term" value="F:phenylalanine-tRNA ligase activity"/>
    <property type="evidence" value="ECO:0007669"/>
    <property type="project" value="UniProtKB-UniRule"/>
</dbReference>
<evidence type="ECO:0000256" key="2">
    <source>
        <dbReference type="ARBA" id="ARBA00008653"/>
    </source>
</evidence>
<dbReference type="Gene3D" id="3.30.70.380">
    <property type="entry name" value="Ferrodoxin-fold anticodon-binding domain"/>
    <property type="match status" value="1"/>
</dbReference>
<comment type="subunit">
    <text evidence="3 13">Tetramer of two alpha and two beta subunits.</text>
</comment>
<feature type="binding site" evidence="13">
    <location>
        <position position="352"/>
    </location>
    <ligand>
        <name>Mg(2+)</name>
        <dbReference type="ChEBI" id="CHEBI:18420"/>
        <note>shared with alpha subunit</note>
    </ligand>
</feature>
<dbReference type="InterPro" id="IPR005147">
    <property type="entry name" value="tRNA_synthase_B5-dom"/>
</dbReference>
<dbReference type="EMBL" id="CP019082">
    <property type="protein sequence ID" value="APW60780.1"/>
    <property type="molecule type" value="Genomic_DNA"/>
</dbReference>
<dbReference type="GO" id="GO:0005524">
    <property type="term" value="F:ATP binding"/>
    <property type="evidence" value="ECO:0007669"/>
    <property type="project" value="UniProtKB-UniRule"/>
</dbReference>
<dbReference type="Gene3D" id="3.30.930.10">
    <property type="entry name" value="Bira Bifunctional Protein, Domain 2"/>
    <property type="match status" value="1"/>
</dbReference>
<keyword evidence="10 13" id="KW-0648">Protein biosynthesis</keyword>
<feature type="binding site" evidence="13">
    <location>
        <position position="351"/>
    </location>
    <ligand>
        <name>Mg(2+)</name>
        <dbReference type="ChEBI" id="CHEBI:18420"/>
        <note>shared with alpha subunit</note>
    </ligand>
</feature>
<dbReference type="InterPro" id="IPR045060">
    <property type="entry name" value="Phe-tRNA-ligase_IIc_bsu"/>
</dbReference>
<evidence type="ECO:0000259" key="15">
    <source>
        <dbReference type="PROSITE" id="PS51483"/>
    </source>
</evidence>
<dbReference type="SUPFAM" id="SSF46955">
    <property type="entry name" value="Putative DNA-binding domain"/>
    <property type="match status" value="2"/>
</dbReference>
<dbReference type="CDD" id="cd00769">
    <property type="entry name" value="PheRS_beta_core"/>
    <property type="match status" value="1"/>
</dbReference>
<dbReference type="PANTHER" id="PTHR10947:SF0">
    <property type="entry name" value="PHENYLALANINE--TRNA LIGASE BETA SUBUNIT"/>
    <property type="match status" value="1"/>
</dbReference>
<keyword evidence="8 13" id="KW-0067">ATP-binding</keyword>
<feature type="binding site" evidence="13">
    <location>
        <position position="342"/>
    </location>
    <ligand>
        <name>Mg(2+)</name>
        <dbReference type="ChEBI" id="CHEBI:18420"/>
        <note>shared with alpha subunit</note>
    </ligand>
</feature>
<keyword evidence="7 13" id="KW-0547">Nucleotide-binding</keyword>
<evidence type="ECO:0000256" key="11">
    <source>
        <dbReference type="ARBA" id="ARBA00023146"/>
    </source>
</evidence>
<dbReference type="Pfam" id="PF17759">
    <property type="entry name" value="tRNA_synthFbeta"/>
    <property type="match status" value="1"/>
</dbReference>
<evidence type="ECO:0000256" key="5">
    <source>
        <dbReference type="ARBA" id="ARBA00022598"/>
    </source>
</evidence>
<dbReference type="GO" id="GO:0000287">
    <property type="term" value="F:magnesium ion binding"/>
    <property type="evidence" value="ECO:0007669"/>
    <property type="project" value="UniProtKB-UniRule"/>
</dbReference>
<dbReference type="SMART" id="SM00896">
    <property type="entry name" value="FDX-ACB"/>
    <property type="match status" value="1"/>
</dbReference>
<feature type="domain" description="FDX-ACB" evidence="14">
    <location>
        <begin position="577"/>
        <end position="670"/>
    </location>
</feature>
<dbReference type="PROSITE" id="PS51483">
    <property type="entry name" value="B5"/>
    <property type="match status" value="1"/>
</dbReference>
<dbReference type="RefSeq" id="WP_076345650.1">
    <property type="nucleotide sequence ID" value="NZ_CP019082.1"/>
</dbReference>
<keyword evidence="5 13" id="KW-0436">Ligase</keyword>
<dbReference type="Proteomes" id="UP000186309">
    <property type="component" value="Chromosome"/>
</dbReference>
<evidence type="ECO:0000259" key="14">
    <source>
        <dbReference type="PROSITE" id="PS51447"/>
    </source>
</evidence>
<evidence type="ECO:0000313" key="17">
    <source>
        <dbReference type="Proteomes" id="UP000186309"/>
    </source>
</evidence>
<dbReference type="InterPro" id="IPR020825">
    <property type="entry name" value="Phe-tRNA_synthase-like_B3/B4"/>
</dbReference>
<dbReference type="InterPro" id="IPR045864">
    <property type="entry name" value="aa-tRNA-synth_II/BPL/LPL"/>
</dbReference>
<dbReference type="FunFam" id="3.30.56.10:FF:000002">
    <property type="entry name" value="Phenylalanine--tRNA ligase beta subunit"/>
    <property type="match status" value="1"/>
</dbReference>
<keyword evidence="4 13" id="KW-0963">Cytoplasm</keyword>
<keyword evidence="6 13" id="KW-0479">Metal-binding</keyword>
<dbReference type="Pfam" id="PF03147">
    <property type="entry name" value="FDX-ACB"/>
    <property type="match status" value="1"/>
</dbReference>
<evidence type="ECO:0000256" key="8">
    <source>
        <dbReference type="ARBA" id="ARBA00022840"/>
    </source>
</evidence>
<dbReference type="InterPro" id="IPR005121">
    <property type="entry name" value="Fdx_antiC-bd"/>
</dbReference>
<dbReference type="KEGG" id="pbor:BSF38_02269"/>
<organism evidence="16 17">
    <name type="scientific">Paludisphaera borealis</name>
    <dbReference type="NCBI Taxonomy" id="1387353"/>
    <lineage>
        <taxon>Bacteria</taxon>
        <taxon>Pseudomonadati</taxon>
        <taxon>Planctomycetota</taxon>
        <taxon>Planctomycetia</taxon>
        <taxon>Isosphaerales</taxon>
        <taxon>Isosphaeraceae</taxon>
        <taxon>Paludisphaera</taxon>
    </lineage>
</organism>
<dbReference type="GO" id="GO:0003723">
    <property type="term" value="F:RNA binding"/>
    <property type="evidence" value="ECO:0007669"/>
    <property type="project" value="InterPro"/>
</dbReference>
<comment type="subcellular location">
    <subcellularLocation>
        <location evidence="1 13">Cytoplasm</location>
    </subcellularLocation>
</comment>
<dbReference type="InterPro" id="IPR036690">
    <property type="entry name" value="Fdx_antiC-bd_sf"/>
</dbReference>
<gene>
    <name evidence="13 16" type="primary">pheT</name>
    <name evidence="16" type="ORF">BSF38_02269</name>
</gene>
<dbReference type="InterPro" id="IPR009061">
    <property type="entry name" value="DNA-bd_dom_put_sf"/>
</dbReference>
<dbReference type="InterPro" id="IPR005146">
    <property type="entry name" value="B3/B4_tRNA-bd"/>
</dbReference>
<dbReference type="SUPFAM" id="SSF54991">
    <property type="entry name" value="Anticodon-binding domain of PheRS"/>
    <property type="match status" value="1"/>
</dbReference>
<evidence type="ECO:0000256" key="1">
    <source>
        <dbReference type="ARBA" id="ARBA00004496"/>
    </source>
</evidence>
<dbReference type="GO" id="GO:0006432">
    <property type="term" value="P:phenylalanyl-tRNA aminoacylation"/>
    <property type="evidence" value="ECO:0007669"/>
    <property type="project" value="UniProtKB-UniRule"/>
</dbReference>
<dbReference type="STRING" id="1387353.BSF38_02269"/>
<dbReference type="OrthoDB" id="9805455at2"/>
<evidence type="ECO:0000256" key="12">
    <source>
        <dbReference type="ARBA" id="ARBA00049255"/>
    </source>
</evidence>
<dbReference type="Gene3D" id="3.50.40.10">
    <property type="entry name" value="Phenylalanyl-trna Synthetase, Chain B, domain 3"/>
    <property type="match status" value="1"/>
</dbReference>
<evidence type="ECO:0000256" key="9">
    <source>
        <dbReference type="ARBA" id="ARBA00022842"/>
    </source>
</evidence>
<dbReference type="SUPFAM" id="SSF56037">
    <property type="entry name" value="PheT/TilS domain"/>
    <property type="match status" value="1"/>
</dbReference>
<proteinExistence type="inferred from homology"/>
<evidence type="ECO:0000256" key="13">
    <source>
        <dbReference type="HAMAP-Rule" id="MF_00283"/>
    </source>
</evidence>
<dbReference type="InterPro" id="IPR004532">
    <property type="entry name" value="Phe-tRNA-ligase_IIc_bsu_bact"/>
</dbReference>
<comment type="similarity">
    <text evidence="2 13">Belongs to the phenylalanyl-tRNA synthetase beta subunit family. Type 1 subfamily.</text>
</comment>
<dbReference type="GO" id="GO:0009328">
    <property type="term" value="C:phenylalanine-tRNA ligase complex"/>
    <property type="evidence" value="ECO:0007669"/>
    <property type="project" value="TreeGrafter"/>
</dbReference>
<accession>A0A1U7CPB4</accession>
<dbReference type="SMART" id="SM00874">
    <property type="entry name" value="B5"/>
    <property type="match status" value="1"/>
</dbReference>
<dbReference type="PROSITE" id="PS51447">
    <property type="entry name" value="FDX_ACB"/>
    <property type="match status" value="1"/>
</dbReference>
<keyword evidence="11 13" id="KW-0030">Aminoacyl-tRNA synthetase</keyword>
<dbReference type="NCBIfam" id="TIGR00472">
    <property type="entry name" value="pheT_bact"/>
    <property type="match status" value="1"/>
</dbReference>
<dbReference type="HAMAP" id="MF_00283">
    <property type="entry name" value="Phe_tRNA_synth_beta1"/>
    <property type="match status" value="1"/>
</dbReference>
<dbReference type="SUPFAM" id="SSF55681">
    <property type="entry name" value="Class II aaRS and biotin synthetases"/>
    <property type="match status" value="1"/>
</dbReference>
<dbReference type="Pfam" id="PF03484">
    <property type="entry name" value="B5"/>
    <property type="match status" value="1"/>
</dbReference>
<dbReference type="PANTHER" id="PTHR10947">
    <property type="entry name" value="PHENYLALANYL-TRNA SYNTHETASE BETA CHAIN AND LEUCINE-RICH REPEAT-CONTAINING PROTEIN 47"/>
    <property type="match status" value="1"/>
</dbReference>
<dbReference type="Gene3D" id="3.30.56.10">
    <property type="match status" value="2"/>
</dbReference>
<dbReference type="InterPro" id="IPR041616">
    <property type="entry name" value="PheRS_beta_core"/>
</dbReference>
<comment type="catalytic activity">
    <reaction evidence="12 13">
        <text>tRNA(Phe) + L-phenylalanine + ATP = L-phenylalanyl-tRNA(Phe) + AMP + diphosphate + H(+)</text>
        <dbReference type="Rhea" id="RHEA:19413"/>
        <dbReference type="Rhea" id="RHEA-COMP:9668"/>
        <dbReference type="Rhea" id="RHEA-COMP:9699"/>
        <dbReference type="ChEBI" id="CHEBI:15378"/>
        <dbReference type="ChEBI" id="CHEBI:30616"/>
        <dbReference type="ChEBI" id="CHEBI:33019"/>
        <dbReference type="ChEBI" id="CHEBI:58095"/>
        <dbReference type="ChEBI" id="CHEBI:78442"/>
        <dbReference type="ChEBI" id="CHEBI:78531"/>
        <dbReference type="ChEBI" id="CHEBI:456215"/>
        <dbReference type="EC" id="6.1.1.20"/>
    </reaction>
</comment>
<dbReference type="EC" id="6.1.1.20" evidence="13"/>
<dbReference type="Pfam" id="PF03483">
    <property type="entry name" value="B3_4"/>
    <property type="match status" value="1"/>
</dbReference>
<comment type="cofactor">
    <cofactor evidence="13">
        <name>Mg(2+)</name>
        <dbReference type="ChEBI" id="CHEBI:18420"/>
    </cofactor>
    <text evidence="13">Binds 2 magnesium ions per tetramer.</text>
</comment>
<evidence type="ECO:0000313" key="16">
    <source>
        <dbReference type="EMBL" id="APW60780.1"/>
    </source>
</evidence>
<protein>
    <recommendedName>
        <fullName evidence="13">Phenylalanine--tRNA ligase beta subunit</fullName>
        <ecNumber evidence="13">6.1.1.20</ecNumber>
    </recommendedName>
    <alternativeName>
        <fullName evidence="13">Phenylalanyl-tRNA synthetase beta subunit</fullName>
        <shortName evidence="13">PheRS</shortName>
    </alternativeName>
</protein>
<keyword evidence="17" id="KW-1185">Reference proteome</keyword>
<dbReference type="FunFam" id="3.50.40.10:FF:000001">
    <property type="entry name" value="Phenylalanine--tRNA ligase beta subunit"/>
    <property type="match status" value="1"/>
</dbReference>
<sequence>MIVSWNWLTDYVRLDMPVEKLTDRLALTGLNHESTDDVGGDLAIDLEVTSNRSDCLGHLGVAREISVLFGKSLCIPAANPTTAGAAVESRTAVEVEAVDVCSRFTARVISGVKVAESPWWLRRRLETLGVRPISNIVDVTNYVMFECGQPLHAYDLNRLEERRLVVRRALPGEKLTAINGRVYDLEPSMLVIADAVRPVGLAGVMGGLDTEIGAGTTDVLIEAAQFDALSIRKTARALGLFSPSSFRFERPLDPEAAEWASRRCAELILELAGGSLHPGVIDIGRPKPTREPVSLRFAQIPRVLGIAVDRPEVRTILSSLGLEIVGESDASITVRPPSWRADLDREIDLIEEVARIHGYEHIPEDRSVPVTSAPRGRRERVESEIRNVLTGLGLDEAATFSLVEDSLAAPIEPGPASAPLRVDHSSRRRENALRQSLIPSLLAARRHNEAHGAADAQLFEIADVYLPREGRELPDEPPRLALAAGRDFRGLKGVVESLITRLHVAEPLSARPVESALFAPGRAAELRVGDVHLGYLGEIDAAQLERFELRGACAAAELNLNVLLDKAQLVPKARPLPSFPAVVRDLSLVVDRSLAWADLAAVVSESAGNSFRAIEYLDAFQGGNLADDQQSLHFGMTFRRDDRTLTGEEVDLALKNVIEACSRKFGAKLRG</sequence>